<dbReference type="PROSITE" id="PS50075">
    <property type="entry name" value="CARRIER"/>
    <property type="match status" value="1"/>
</dbReference>
<gene>
    <name evidence="2" type="ORF">SDC9_63470</name>
</gene>
<dbReference type="Pfam" id="PF00550">
    <property type="entry name" value="PP-binding"/>
    <property type="match status" value="1"/>
</dbReference>
<feature type="domain" description="Carrier" evidence="1">
    <location>
        <begin position="1"/>
        <end position="79"/>
    </location>
</feature>
<dbReference type="InterPro" id="IPR036736">
    <property type="entry name" value="ACP-like_sf"/>
</dbReference>
<dbReference type="SUPFAM" id="SSF47336">
    <property type="entry name" value="ACP-like"/>
    <property type="match status" value="1"/>
</dbReference>
<name>A0A644XLK7_9ZZZZ</name>
<proteinExistence type="predicted"/>
<dbReference type="EMBL" id="VSSQ01002730">
    <property type="protein sequence ID" value="MPM17086.1"/>
    <property type="molecule type" value="Genomic_DNA"/>
</dbReference>
<evidence type="ECO:0000313" key="2">
    <source>
        <dbReference type="EMBL" id="MPM17086.1"/>
    </source>
</evidence>
<evidence type="ECO:0000259" key="1">
    <source>
        <dbReference type="PROSITE" id="PS50075"/>
    </source>
</evidence>
<dbReference type="Gene3D" id="1.10.1200.10">
    <property type="entry name" value="ACP-like"/>
    <property type="match status" value="1"/>
</dbReference>
<reference evidence="2" key="1">
    <citation type="submission" date="2019-08" db="EMBL/GenBank/DDBJ databases">
        <authorList>
            <person name="Kucharzyk K."/>
            <person name="Murdoch R.W."/>
            <person name="Higgins S."/>
            <person name="Loffler F."/>
        </authorList>
    </citation>
    <scope>NUCLEOTIDE SEQUENCE</scope>
</reference>
<organism evidence="2">
    <name type="scientific">bioreactor metagenome</name>
    <dbReference type="NCBI Taxonomy" id="1076179"/>
    <lineage>
        <taxon>unclassified sequences</taxon>
        <taxon>metagenomes</taxon>
        <taxon>ecological metagenomes</taxon>
    </lineage>
</organism>
<dbReference type="InterPro" id="IPR009081">
    <property type="entry name" value="PP-bd_ACP"/>
</dbReference>
<accession>A0A644XLK7</accession>
<comment type="caution">
    <text evidence="2">The sequence shown here is derived from an EMBL/GenBank/DDBJ whole genome shotgun (WGS) entry which is preliminary data.</text>
</comment>
<protein>
    <recommendedName>
        <fullName evidence="1">Carrier domain-containing protein</fullName>
    </recommendedName>
</protein>
<dbReference type="AlphaFoldDB" id="A0A644XLK7"/>
<sequence>MTNEEITGKVQEIFRDVFQAPELVINPEMTANDVDKWDSLTHLTMIARVEEAFGFRFKLKEMVKMKNVGDMLIIINEKVNA</sequence>